<dbReference type="GO" id="GO:0006790">
    <property type="term" value="P:sulfur compound metabolic process"/>
    <property type="evidence" value="ECO:0007669"/>
    <property type="project" value="TreeGrafter"/>
</dbReference>
<gene>
    <name evidence="3" type="ORF">SAMN04487783_0035</name>
</gene>
<dbReference type="GO" id="GO:0020037">
    <property type="term" value="F:heme binding"/>
    <property type="evidence" value="ECO:0007669"/>
    <property type="project" value="TreeGrafter"/>
</dbReference>
<keyword evidence="1" id="KW-0472">Membrane</keyword>
<evidence type="ECO:0000259" key="2">
    <source>
        <dbReference type="Pfam" id="PF00174"/>
    </source>
</evidence>
<dbReference type="AlphaFoldDB" id="A0AA94HJN4"/>
<dbReference type="GO" id="GO:0008482">
    <property type="term" value="F:sulfite oxidase activity"/>
    <property type="evidence" value="ECO:0007669"/>
    <property type="project" value="TreeGrafter"/>
</dbReference>
<dbReference type="Gene3D" id="3.90.420.10">
    <property type="entry name" value="Oxidoreductase, molybdopterin-binding domain"/>
    <property type="match status" value="1"/>
</dbReference>
<dbReference type="GO" id="GO:0043546">
    <property type="term" value="F:molybdopterin cofactor binding"/>
    <property type="evidence" value="ECO:0007669"/>
    <property type="project" value="TreeGrafter"/>
</dbReference>
<organism evidence="3 4">
    <name type="scientific">Agrococcus baldri</name>
    <dbReference type="NCBI Taxonomy" id="153730"/>
    <lineage>
        <taxon>Bacteria</taxon>
        <taxon>Bacillati</taxon>
        <taxon>Actinomycetota</taxon>
        <taxon>Actinomycetes</taxon>
        <taxon>Micrococcales</taxon>
        <taxon>Microbacteriaceae</taxon>
        <taxon>Agrococcus</taxon>
    </lineage>
</organism>
<feature type="transmembrane region" description="Helical" evidence="1">
    <location>
        <begin position="85"/>
        <end position="103"/>
    </location>
</feature>
<protein>
    <submittedName>
        <fullName evidence="3">DMSO/TMAO reductase YedYZ, molybdopterin-dependent catalytic subunit</fullName>
    </submittedName>
</protein>
<feature type="transmembrane region" description="Helical" evidence="1">
    <location>
        <begin position="161"/>
        <end position="182"/>
    </location>
</feature>
<keyword evidence="4" id="KW-1185">Reference proteome</keyword>
<reference evidence="3 4" key="1">
    <citation type="submission" date="2016-10" db="EMBL/GenBank/DDBJ databases">
        <authorList>
            <person name="Varghese N."/>
            <person name="Submissions S."/>
        </authorList>
    </citation>
    <scope>NUCLEOTIDE SEQUENCE [LARGE SCALE GENOMIC DNA]</scope>
    <source>
        <strain evidence="3 4">IAM 15147</strain>
    </source>
</reference>
<dbReference type="InterPro" id="IPR036374">
    <property type="entry name" value="OxRdtase_Mopterin-bd_sf"/>
</dbReference>
<feature type="transmembrane region" description="Helical" evidence="1">
    <location>
        <begin position="109"/>
        <end position="130"/>
    </location>
</feature>
<dbReference type="PANTHER" id="PTHR19372:SF7">
    <property type="entry name" value="SULFITE OXIDASE, MITOCHONDRIAL"/>
    <property type="match status" value="1"/>
</dbReference>
<dbReference type="SUPFAM" id="SSF56524">
    <property type="entry name" value="Oxidoreductase molybdopterin-binding domain"/>
    <property type="match status" value="1"/>
</dbReference>
<keyword evidence="1" id="KW-0812">Transmembrane</keyword>
<dbReference type="PANTHER" id="PTHR19372">
    <property type="entry name" value="SULFITE REDUCTASE"/>
    <property type="match status" value="1"/>
</dbReference>
<dbReference type="Proteomes" id="UP000198506">
    <property type="component" value="Unassembled WGS sequence"/>
</dbReference>
<proteinExistence type="predicted"/>
<feature type="transmembrane region" description="Helical" evidence="1">
    <location>
        <begin position="58"/>
        <end position="78"/>
    </location>
</feature>
<dbReference type="Gene3D" id="2.60.40.650">
    <property type="match status" value="1"/>
</dbReference>
<accession>A0AA94HJN4</accession>
<dbReference type="SUPFAM" id="SSF81296">
    <property type="entry name" value="E set domains"/>
    <property type="match status" value="1"/>
</dbReference>
<keyword evidence="1" id="KW-1133">Transmembrane helix</keyword>
<sequence length="511" mass="53143">MLVGLTAAAAGLAMAELAALVVAPQASPFLAVGSLVIDLAPAGVKDAVIALFGTGDKVFLLIVLAVLLAALAAGAGVLELVAPPWGTVLLLVVGAFGTLAVTTRAEASALWAVPAVVGTLGSCLLLRLAIGRLRAWSARTERDSEHSGLHASGTAVTRRGFLMLLGGTAAAAVVVGIGARLANAASLAVDAVREAIALPRPATPAPQIPASASLDVEGLSPLITPNESFYRIDTALRVPAVDPAEWRLRVTGMVEQQIELSFDELLALPLTETSITLLCVSNEVGGELIGNAVWLGYPIRELLARARPQAGADMVLSRSVDGFTASTPLEILQEEDRDCLLAVGMNGEPLPPEHGFPVRMVVPGLYGYVSATKWVTELHVTTFERDSAYWTDRGWAARGPVKIGSRIDVPTAGRRADAGAVTVAGVAWAQHTGVRGVEVRVDDGAWQPARLASAISSDTWVQWVYEWDAAPGEHELAVRATDASGSVQSGARVPVVPDGAEGWHTIAVTVA</sequence>
<dbReference type="Pfam" id="PF00174">
    <property type="entry name" value="Oxidored_molyb"/>
    <property type="match status" value="1"/>
</dbReference>
<dbReference type="EMBL" id="FOZN01000001">
    <property type="protein sequence ID" value="SFR96959.1"/>
    <property type="molecule type" value="Genomic_DNA"/>
</dbReference>
<evidence type="ECO:0000313" key="3">
    <source>
        <dbReference type="EMBL" id="SFR96959.1"/>
    </source>
</evidence>
<name>A0AA94HJN4_9MICO</name>
<dbReference type="InterPro" id="IPR000572">
    <property type="entry name" value="OxRdtase_Mopterin-bd_dom"/>
</dbReference>
<feature type="domain" description="Oxidoreductase molybdopterin-binding" evidence="2">
    <location>
        <begin position="236"/>
        <end position="388"/>
    </location>
</feature>
<evidence type="ECO:0000256" key="1">
    <source>
        <dbReference type="SAM" id="Phobius"/>
    </source>
</evidence>
<comment type="caution">
    <text evidence="3">The sequence shown here is derived from an EMBL/GenBank/DDBJ whole genome shotgun (WGS) entry which is preliminary data.</text>
</comment>
<evidence type="ECO:0000313" key="4">
    <source>
        <dbReference type="Proteomes" id="UP000198506"/>
    </source>
</evidence>
<dbReference type="InterPro" id="IPR014756">
    <property type="entry name" value="Ig_E-set"/>
</dbReference>